<dbReference type="InterPro" id="IPR007502">
    <property type="entry name" value="Helicase-assoc_dom"/>
</dbReference>
<dbReference type="PROSITE" id="PS50126">
    <property type="entry name" value="S1"/>
    <property type="match status" value="1"/>
</dbReference>
<evidence type="ECO:0000313" key="15">
    <source>
        <dbReference type="EMBL" id="TPX30901.1"/>
    </source>
</evidence>
<feature type="region of interest" description="Disordered" evidence="11">
    <location>
        <begin position="653"/>
        <end position="702"/>
    </location>
</feature>
<feature type="compositionally biased region" description="Polar residues" evidence="11">
    <location>
        <begin position="590"/>
        <end position="602"/>
    </location>
</feature>
<evidence type="ECO:0000256" key="5">
    <source>
        <dbReference type="ARBA" id="ARBA00022801"/>
    </source>
</evidence>
<dbReference type="InterPro" id="IPR011545">
    <property type="entry name" value="DEAD/DEAH_box_helicase_dom"/>
</dbReference>
<evidence type="ECO:0000259" key="14">
    <source>
        <dbReference type="PROSITE" id="PS51194"/>
    </source>
</evidence>
<evidence type="ECO:0000259" key="12">
    <source>
        <dbReference type="PROSITE" id="PS50126"/>
    </source>
</evidence>
<dbReference type="GO" id="GO:0005684">
    <property type="term" value="C:U2-type spliceosomal complex"/>
    <property type="evidence" value="ECO:0007669"/>
    <property type="project" value="UniProtKB-ARBA"/>
</dbReference>
<reference evidence="15 16" key="1">
    <citation type="journal article" date="2019" name="Sci. Rep.">
        <title>Comparative genomics of chytrid fungi reveal insights into the obligate biotrophic and pathogenic lifestyle of Synchytrium endobioticum.</title>
        <authorList>
            <person name="van de Vossenberg B.T.L.H."/>
            <person name="Warris S."/>
            <person name="Nguyen H.D.T."/>
            <person name="van Gent-Pelzer M.P.E."/>
            <person name="Joly D.L."/>
            <person name="van de Geest H.C."/>
            <person name="Bonants P.J.M."/>
            <person name="Smith D.S."/>
            <person name="Levesque C.A."/>
            <person name="van der Lee T.A.J."/>
        </authorList>
    </citation>
    <scope>NUCLEOTIDE SEQUENCE [LARGE SCALE GENOMIC DNA]</scope>
    <source>
        <strain evidence="15 16">JEL517</strain>
    </source>
</reference>
<dbReference type="PROSITE" id="PS51192">
    <property type="entry name" value="HELICASE_ATP_BIND_1"/>
    <property type="match status" value="1"/>
</dbReference>
<evidence type="ECO:0000256" key="4">
    <source>
        <dbReference type="ARBA" id="ARBA00022741"/>
    </source>
</evidence>
<dbReference type="Pfam" id="PF13450">
    <property type="entry name" value="NAD_binding_8"/>
    <property type="match status" value="1"/>
</dbReference>
<dbReference type="InterPro" id="IPR003029">
    <property type="entry name" value="S1_domain"/>
</dbReference>
<evidence type="ECO:0000256" key="8">
    <source>
        <dbReference type="ARBA" id="ARBA00023187"/>
    </source>
</evidence>
<dbReference type="Pfam" id="PF00271">
    <property type="entry name" value="Helicase_C"/>
    <property type="match status" value="1"/>
</dbReference>
<gene>
    <name evidence="15" type="ORF">SmJEL517_g05644</name>
</gene>
<keyword evidence="8" id="KW-0508">mRNA splicing</keyword>
<evidence type="ECO:0000256" key="7">
    <source>
        <dbReference type="ARBA" id="ARBA00022840"/>
    </source>
</evidence>
<dbReference type="CDD" id="cd21691">
    <property type="entry name" value="GH2-like_DHX8"/>
    <property type="match status" value="1"/>
</dbReference>
<comment type="catalytic activity">
    <reaction evidence="10">
        <text>ATP + H2O = ADP + phosphate + H(+)</text>
        <dbReference type="Rhea" id="RHEA:13065"/>
        <dbReference type="ChEBI" id="CHEBI:15377"/>
        <dbReference type="ChEBI" id="CHEBI:15378"/>
        <dbReference type="ChEBI" id="CHEBI:30616"/>
        <dbReference type="ChEBI" id="CHEBI:43474"/>
        <dbReference type="ChEBI" id="CHEBI:456216"/>
        <dbReference type="EC" id="3.6.4.13"/>
    </reaction>
</comment>
<dbReference type="InterPro" id="IPR002464">
    <property type="entry name" value="DNA/RNA_helicase_DEAH_CS"/>
</dbReference>
<feature type="region of interest" description="Disordered" evidence="11">
    <location>
        <begin position="805"/>
        <end position="828"/>
    </location>
</feature>
<feature type="domain" description="Helicase C-terminal" evidence="14">
    <location>
        <begin position="1188"/>
        <end position="1368"/>
    </location>
</feature>
<dbReference type="SMART" id="SM00847">
    <property type="entry name" value="HA2"/>
    <property type="match status" value="1"/>
</dbReference>
<dbReference type="CDD" id="cd05684">
    <property type="entry name" value="S1_DHX8_helicase"/>
    <property type="match status" value="1"/>
</dbReference>
<dbReference type="CDD" id="cd17971">
    <property type="entry name" value="DEXHc_DHX8"/>
    <property type="match status" value="1"/>
</dbReference>
<dbReference type="GO" id="GO:0016787">
    <property type="term" value="F:hydrolase activity"/>
    <property type="evidence" value="ECO:0007669"/>
    <property type="project" value="UniProtKB-KW"/>
</dbReference>
<dbReference type="PANTHER" id="PTHR18934">
    <property type="entry name" value="ATP-DEPENDENT RNA HELICASE"/>
    <property type="match status" value="1"/>
</dbReference>
<keyword evidence="6" id="KW-0347">Helicase</keyword>
<evidence type="ECO:0000256" key="10">
    <source>
        <dbReference type="ARBA" id="ARBA00047984"/>
    </source>
</evidence>
<evidence type="ECO:0000256" key="11">
    <source>
        <dbReference type="SAM" id="MobiDB-lite"/>
    </source>
</evidence>
<keyword evidence="7" id="KW-0067">ATP-binding</keyword>
<evidence type="ECO:0000256" key="2">
    <source>
        <dbReference type="ARBA" id="ARBA00012552"/>
    </source>
</evidence>
<dbReference type="InterPro" id="IPR036188">
    <property type="entry name" value="FAD/NAD-bd_sf"/>
</dbReference>
<evidence type="ECO:0000313" key="16">
    <source>
        <dbReference type="Proteomes" id="UP000319731"/>
    </source>
</evidence>
<proteinExistence type="predicted"/>
<dbReference type="InterPro" id="IPR044762">
    <property type="entry name" value="DHX8/Prp22_DEXHc"/>
</dbReference>
<dbReference type="FunFam" id="3.40.50.300:FF:000191">
    <property type="entry name" value="Pre-mRNA-splicing factor ATP-dependent RNA helicase"/>
    <property type="match status" value="1"/>
</dbReference>
<dbReference type="GeneID" id="42006867"/>
<name>A0A507BUL0_9FUNG</name>
<dbReference type="EC" id="3.6.4.13" evidence="2"/>
<dbReference type="EMBL" id="QEAO01000054">
    <property type="protein sequence ID" value="TPX30901.1"/>
    <property type="molecule type" value="Genomic_DNA"/>
</dbReference>
<dbReference type="InterPro" id="IPR014001">
    <property type="entry name" value="Helicase_ATP-bd"/>
</dbReference>
<dbReference type="GO" id="GO:0003724">
    <property type="term" value="F:RNA helicase activity"/>
    <property type="evidence" value="ECO:0007669"/>
    <property type="project" value="UniProtKB-EC"/>
</dbReference>
<evidence type="ECO:0000259" key="13">
    <source>
        <dbReference type="PROSITE" id="PS51192"/>
    </source>
</evidence>
<evidence type="ECO:0000256" key="1">
    <source>
        <dbReference type="ARBA" id="ARBA00004123"/>
    </source>
</evidence>
<feature type="region of interest" description="Disordered" evidence="11">
    <location>
        <begin position="563"/>
        <end position="627"/>
    </location>
</feature>
<feature type="compositionally biased region" description="Basic residues" evidence="11">
    <location>
        <begin position="676"/>
        <end position="693"/>
    </location>
</feature>
<dbReference type="Gene3D" id="3.50.50.60">
    <property type="entry name" value="FAD/NAD(P)-binding domain"/>
    <property type="match status" value="1"/>
</dbReference>
<dbReference type="InterPro" id="IPR048333">
    <property type="entry name" value="HA2_WH"/>
</dbReference>
<dbReference type="PROSITE" id="PS00690">
    <property type="entry name" value="DEAH_ATP_HELICASE"/>
    <property type="match status" value="1"/>
</dbReference>
<comment type="subcellular location">
    <subcellularLocation>
        <location evidence="1">Nucleus</location>
    </subcellularLocation>
</comment>
<dbReference type="GO" id="GO:0071013">
    <property type="term" value="C:catalytic step 2 spliceosome"/>
    <property type="evidence" value="ECO:0007669"/>
    <property type="project" value="TreeGrafter"/>
</dbReference>
<feature type="domain" description="S1 motif" evidence="12">
    <location>
        <begin position="706"/>
        <end position="776"/>
    </location>
</feature>
<dbReference type="SUPFAM" id="SSF52540">
    <property type="entry name" value="P-loop containing nucleoside triphosphate hydrolases"/>
    <property type="match status" value="1"/>
</dbReference>
<dbReference type="FunFam" id="1.20.120.1080:FF:000001">
    <property type="entry name" value="Pre-mRNA-splicing factor ATP-dependent RNA helicase"/>
    <property type="match status" value="1"/>
</dbReference>
<protein>
    <recommendedName>
        <fullName evidence="2">RNA helicase</fullName>
        <ecNumber evidence="2">3.6.4.13</ecNumber>
    </recommendedName>
</protein>
<dbReference type="FunFam" id="2.40.50.140:FF:000061">
    <property type="entry name" value="ATP-dependent RNA helicase DHX8"/>
    <property type="match status" value="1"/>
</dbReference>
<keyword evidence="16" id="KW-1185">Reference proteome</keyword>
<keyword evidence="9" id="KW-0539">Nucleus</keyword>
<dbReference type="Gene3D" id="1.20.120.1080">
    <property type="match status" value="1"/>
</dbReference>
<keyword evidence="5" id="KW-0378">Hydrolase</keyword>
<dbReference type="SMART" id="SM00487">
    <property type="entry name" value="DEXDc"/>
    <property type="match status" value="1"/>
</dbReference>
<evidence type="ECO:0000256" key="9">
    <source>
        <dbReference type="ARBA" id="ARBA00023242"/>
    </source>
</evidence>
<dbReference type="Gene3D" id="3.40.50.300">
    <property type="entry name" value="P-loop containing nucleotide triphosphate hydrolases"/>
    <property type="match status" value="2"/>
</dbReference>
<dbReference type="FunFam" id="3.40.50.300:FF:000101">
    <property type="entry name" value="Pre-mRNA-splicing factor ATP-dependent RNA helicase"/>
    <property type="match status" value="1"/>
</dbReference>
<dbReference type="InterPro" id="IPR001650">
    <property type="entry name" value="Helicase_C-like"/>
</dbReference>
<dbReference type="SMART" id="SM00490">
    <property type="entry name" value="HELICc"/>
    <property type="match status" value="1"/>
</dbReference>
<dbReference type="GO" id="GO:0005524">
    <property type="term" value="F:ATP binding"/>
    <property type="evidence" value="ECO:0007669"/>
    <property type="project" value="UniProtKB-KW"/>
</dbReference>
<dbReference type="SMART" id="SM00316">
    <property type="entry name" value="S1"/>
    <property type="match status" value="1"/>
</dbReference>
<dbReference type="GO" id="GO:0000390">
    <property type="term" value="P:spliceosomal complex disassembly"/>
    <property type="evidence" value="ECO:0007669"/>
    <property type="project" value="TreeGrafter"/>
</dbReference>
<dbReference type="InterPro" id="IPR011709">
    <property type="entry name" value="DEAD-box_helicase_OB_fold"/>
</dbReference>
<dbReference type="STRING" id="1806994.A0A507BUL0"/>
<dbReference type="InterPro" id="IPR049621">
    <property type="entry name" value="S1_DHX8_helicase"/>
</dbReference>
<keyword evidence="3" id="KW-0507">mRNA processing</keyword>
<dbReference type="OrthoDB" id="10253254at2759"/>
<dbReference type="Pfam" id="PF21010">
    <property type="entry name" value="HA2_C"/>
    <property type="match status" value="1"/>
</dbReference>
<dbReference type="Gene3D" id="2.40.50.140">
    <property type="entry name" value="Nucleic acid-binding proteins"/>
    <property type="match status" value="1"/>
</dbReference>
<dbReference type="SUPFAM" id="SSF51905">
    <property type="entry name" value="FAD/NAD(P)-binding domain"/>
    <property type="match status" value="1"/>
</dbReference>
<dbReference type="GO" id="GO:0003723">
    <property type="term" value="F:RNA binding"/>
    <property type="evidence" value="ECO:0007669"/>
    <property type="project" value="TreeGrafter"/>
</dbReference>
<feature type="compositionally biased region" description="Basic residues" evidence="11">
    <location>
        <begin position="570"/>
        <end position="579"/>
    </location>
</feature>
<accession>A0A507BUL0</accession>
<dbReference type="CDD" id="cd18791">
    <property type="entry name" value="SF2_C_RHA"/>
    <property type="match status" value="1"/>
</dbReference>
<evidence type="ECO:0000256" key="6">
    <source>
        <dbReference type="ARBA" id="ARBA00022806"/>
    </source>
</evidence>
<dbReference type="Pfam" id="PF00270">
    <property type="entry name" value="DEAD"/>
    <property type="match status" value="1"/>
</dbReference>
<dbReference type="PROSITE" id="PS51194">
    <property type="entry name" value="HELICASE_CTER"/>
    <property type="match status" value="1"/>
</dbReference>
<dbReference type="InterPro" id="IPR012340">
    <property type="entry name" value="NA-bd_OB-fold"/>
</dbReference>
<evidence type="ECO:0000256" key="3">
    <source>
        <dbReference type="ARBA" id="ARBA00022664"/>
    </source>
</evidence>
<dbReference type="RefSeq" id="XP_031022461.1">
    <property type="nucleotide sequence ID" value="XM_031171570.1"/>
</dbReference>
<comment type="caution">
    <text evidence="15">The sequence shown here is derived from an EMBL/GenBank/DDBJ whole genome shotgun (WGS) entry which is preliminary data.</text>
</comment>
<organism evidence="15 16">
    <name type="scientific">Synchytrium microbalum</name>
    <dbReference type="NCBI Taxonomy" id="1806994"/>
    <lineage>
        <taxon>Eukaryota</taxon>
        <taxon>Fungi</taxon>
        <taxon>Fungi incertae sedis</taxon>
        <taxon>Chytridiomycota</taxon>
        <taxon>Chytridiomycota incertae sedis</taxon>
        <taxon>Chytridiomycetes</taxon>
        <taxon>Synchytriales</taxon>
        <taxon>Synchytriaceae</taxon>
        <taxon>Synchytrium</taxon>
    </lineage>
</organism>
<sequence>MTEPVTKIAVIGSGLAGLVTAHLLSEQDEFKVHLYEQAESLGMDAASITVGDSRIDVPMRSFFPGYYPRLTRLYDYLNIPYAASENSMSYLHLKHTQSQSAPLPQSYPSNINKPHRTTLYHDSIISQPRKPYFSFSTYRIQALDFMASLPDTPSSANSWTSYIIGCWTALLITWQFLYLVVAAKYALAMGHLLSYKPGQVNPKSPYKGMTLAEYFKVYRYSDAFVGDSFFPLFSGACTCTFEELSNFPAVVILEYVARCFPFGRMSFVTCGIQQVAERLAIPIVNNGRIHLSTPIASVTQTSTTGHRFLVETTSGSIEGYHHVIFATQANQAARMLGNSRDDEGWESNVEEQRMAQEWKSSRLTVLNRFPYQKSTVVCHTDTTLMPEQKADWRCLNFAKAYPSKLKKDAFKGIGYNPNDIAQCTHWANISQAGLSSDVFQTTNPIVLPDPSKTLSISWFERCYVTMDSMMAIDDLAKLQGQMAQDVARLEYLGLVSKITTELSNHTNIADKDTAEFLIAVHDASTDYESFKKQLGEAADELGDSFLKNVDRIIKTMRPLGAKSLAGPGMKMKKQKKNKGKAGTGGNAGNSVNAATTDAQPSQWEDDETAEVRKAQKAKFPGLSRPDDLDRVNKLIEEDVKVVDDTLKELQGLVSGSRREVDSRKRSSRSPSPNYNNHKRRRSNSPSDRKRRRSPSPNRIDDTPLLHKIYEGTVQGIKDFGAFVRLDGVRGRVDGMVHVSSMSNSRVGHASDVVSRNQRVKVKVMSVAGNRVGLSMKDVDQETGKDLTPHLRIKSAAEMAAEIGRNPDKPVRMAPDSNINSQQPVKKVKRLTSPERWEIKQLIASGVLDPKDYPTFDEETGLAGYEDKEEDLDIEVREDEPFFLKGQTKQSINLSPIKIVKNPDGTMNRAALSTASQAKERREAKRAEAAAEFDAVPRDLNRPWIDPMADAGERGFAQDMKGMTVEERVPEWKKKTFNNATTFGKITSLTIKEQREHLPIYKLRNALVQAVYDNQVLIVVGDTGSGKTTQMTQYLAEDGFTARGMIGCTQPRRVAAMSVAKRVAEEVGCRLGEEVGYTIRFEDCTSPATKIKYMTDGMLMRECLIDPMLNRYSVIMLDEAHERTIHTDVMFGLLKKTIKARPDLKIIVTSATLDAEKFSKYFFNCPIFSIPGRTYPVEILYTKDPESDYLDAALITTMQIHLSEPAGDILVFLTGQEEIDTAAEILFERMKALGPLVPELIVLPVYSALPSEMQSKIFEPAPPGSRKVVLATNIAETSITIDGIYYVIDPGFVKQNTYDPKLGMDALVVVPISQAQARQRSGRAGRTGPGKCYRLYTEAAYQNEMLPNSVPEIQRMNLGMTVLTLKAMGINDMLGFDFMDPPPVQTMVTAMELLYQLGALDTEGLLTKLGRKMAEFPLDPPLSKMLIVSEELGCSDEVLTIVSMLSVQNVFYRPKEKQAQADSKKAKFHQPEGDHLTLLAVYNGWKASQFSSPWCYENYIQARQMRRAQDVRKQLLGMLDRYHHDVVSCGRNVSSVVKAICSGFFRHAAKKDPQEGYKTLAEGTPVHVHPSSALFNKQPEWVIYHELVLTTKEYMREVTAVDPKWLVEVAPTFFKVGDVNRISKTKKNEKIEPLFNRYEAPNEWRISRLQRGTRASQTFG</sequence>
<dbReference type="SUPFAM" id="SSF50249">
    <property type="entry name" value="Nucleic acid-binding proteins"/>
    <property type="match status" value="1"/>
</dbReference>
<dbReference type="InterPro" id="IPR049588">
    <property type="entry name" value="DHX8_GH2-like"/>
</dbReference>
<dbReference type="InterPro" id="IPR027417">
    <property type="entry name" value="P-loop_NTPase"/>
</dbReference>
<feature type="domain" description="Helicase ATP-binding" evidence="13">
    <location>
        <begin position="1007"/>
        <end position="1170"/>
    </location>
</feature>
<keyword evidence="4" id="KW-0547">Nucleotide-binding</keyword>
<dbReference type="Proteomes" id="UP000319731">
    <property type="component" value="Unassembled WGS sequence"/>
</dbReference>
<dbReference type="Pfam" id="PF00575">
    <property type="entry name" value="S1"/>
    <property type="match status" value="1"/>
</dbReference>
<dbReference type="PANTHER" id="PTHR18934:SF85">
    <property type="entry name" value="ATP-DEPENDENT RNA HELICASE DHX8"/>
    <property type="match status" value="1"/>
</dbReference>
<dbReference type="Pfam" id="PF07717">
    <property type="entry name" value="OB_NTP_bind"/>
    <property type="match status" value="1"/>
</dbReference>
<dbReference type="Pfam" id="PF04408">
    <property type="entry name" value="WHD_HA2"/>
    <property type="match status" value="1"/>
</dbReference>